<name>A0A2S2C7S0_9NOCA</name>
<geneLocation type="plasmid" evidence="2">
    <name>prb29</name>
</geneLocation>
<dbReference type="EMBL" id="CP021356">
    <property type="protein sequence ID" value="AWK76874.1"/>
    <property type="molecule type" value="Genomic_DNA"/>
</dbReference>
<gene>
    <name evidence="1" type="ORF">CBI38_36450</name>
</gene>
<organism evidence="1 2">
    <name type="scientific">Rhodococcus oxybenzonivorans</name>
    <dbReference type="NCBI Taxonomy" id="1990687"/>
    <lineage>
        <taxon>Bacteria</taxon>
        <taxon>Bacillati</taxon>
        <taxon>Actinomycetota</taxon>
        <taxon>Actinomycetes</taxon>
        <taxon>Mycobacteriales</taxon>
        <taxon>Nocardiaceae</taxon>
        <taxon>Rhodococcus</taxon>
    </lineage>
</organism>
<sequence>MQVEWVAETDTYNVSCTCGQWVRDDKHAEHVMISIPAANIVRASQHTSGTYVAFGATSSAGATILGSKREDVNRNAQQHARWHIDLASGG</sequence>
<dbReference type="Proteomes" id="UP000245711">
    <property type="component" value="Plasmid pRB29"/>
</dbReference>
<dbReference type="AlphaFoldDB" id="A0A2S2C7S0"/>
<keyword evidence="1" id="KW-0614">Plasmid</keyword>
<reference evidence="1 2" key="1">
    <citation type="submission" date="2017-05" db="EMBL/GenBank/DDBJ databases">
        <title>Isolation of Rhodococcus sp. S2-17 biodegrading of BP-3.</title>
        <authorList>
            <person name="Lee Y."/>
            <person name="Kim K.H."/>
            <person name="Chun B.H."/>
            <person name="Jung H.S."/>
            <person name="Jeon C.O."/>
        </authorList>
    </citation>
    <scope>NUCLEOTIDE SEQUENCE [LARGE SCALE GENOMIC DNA]</scope>
    <source>
        <strain evidence="1 2">S2-17</strain>
        <plasmid evidence="2">prb29</plasmid>
    </source>
</reference>
<dbReference type="RefSeq" id="WP_109336291.1">
    <property type="nucleotide sequence ID" value="NZ_CP021356.1"/>
</dbReference>
<protein>
    <submittedName>
        <fullName evidence="1">Uncharacterized protein</fullName>
    </submittedName>
</protein>
<evidence type="ECO:0000313" key="2">
    <source>
        <dbReference type="Proteomes" id="UP000245711"/>
    </source>
</evidence>
<dbReference type="KEGG" id="roz:CBI38_36450"/>
<proteinExistence type="predicted"/>
<keyword evidence="2" id="KW-1185">Reference proteome</keyword>
<accession>A0A2S2C7S0</accession>
<evidence type="ECO:0000313" key="1">
    <source>
        <dbReference type="EMBL" id="AWK76874.1"/>
    </source>
</evidence>